<accession>A0A6M3JF40</accession>
<dbReference type="AlphaFoldDB" id="A0A6M3JF40"/>
<proteinExistence type="predicted"/>
<protein>
    <submittedName>
        <fullName evidence="1">Uncharacterized protein</fullName>
    </submittedName>
</protein>
<dbReference type="EMBL" id="MT143417">
    <property type="protein sequence ID" value="QJA96612.1"/>
    <property type="molecule type" value="Genomic_DNA"/>
</dbReference>
<name>A0A6M3JF40_9ZZZZ</name>
<sequence>MSKEYIRAEECIECVCWYANQEEGSECSNDMEQAQIECSNERTFYKPNQPCDCFQKIDRRTLKRR</sequence>
<gene>
    <name evidence="1" type="ORF">MM415A06790_0010</name>
    <name evidence="2" type="ORF">MM415B07870_0004</name>
</gene>
<organism evidence="1">
    <name type="scientific">viral metagenome</name>
    <dbReference type="NCBI Taxonomy" id="1070528"/>
    <lineage>
        <taxon>unclassified sequences</taxon>
        <taxon>metagenomes</taxon>
        <taxon>organismal metagenomes</taxon>
    </lineage>
</organism>
<dbReference type="EMBL" id="MT141616">
    <property type="protein sequence ID" value="QJA68430.1"/>
    <property type="molecule type" value="Genomic_DNA"/>
</dbReference>
<reference evidence="1" key="1">
    <citation type="submission" date="2020-03" db="EMBL/GenBank/DDBJ databases">
        <title>The deep terrestrial virosphere.</title>
        <authorList>
            <person name="Holmfeldt K."/>
            <person name="Nilsson E."/>
            <person name="Simone D."/>
            <person name="Lopez-Fernandez M."/>
            <person name="Wu X."/>
            <person name="de Brujin I."/>
            <person name="Lundin D."/>
            <person name="Andersson A."/>
            <person name="Bertilsson S."/>
            <person name="Dopson M."/>
        </authorList>
    </citation>
    <scope>NUCLEOTIDE SEQUENCE</scope>
    <source>
        <strain evidence="1">MM415A06790</strain>
        <strain evidence="2">MM415B07870</strain>
    </source>
</reference>
<evidence type="ECO:0000313" key="1">
    <source>
        <dbReference type="EMBL" id="QJA68430.1"/>
    </source>
</evidence>
<evidence type="ECO:0000313" key="2">
    <source>
        <dbReference type="EMBL" id="QJA96612.1"/>
    </source>
</evidence>